<dbReference type="AlphaFoldDB" id="A0A921LA31"/>
<reference evidence="2" key="2">
    <citation type="submission" date="2021-09" db="EMBL/GenBank/DDBJ databases">
        <authorList>
            <person name="Gilroy R."/>
        </authorList>
    </citation>
    <scope>NUCLEOTIDE SEQUENCE</scope>
    <source>
        <strain evidence="2">7886</strain>
    </source>
</reference>
<evidence type="ECO:0000256" key="1">
    <source>
        <dbReference type="SAM" id="MobiDB-lite"/>
    </source>
</evidence>
<accession>A0A921LA31</accession>
<organism evidence="2 3">
    <name type="scientific">Companilactobacillus farciminis</name>
    <dbReference type="NCBI Taxonomy" id="1612"/>
    <lineage>
        <taxon>Bacteria</taxon>
        <taxon>Bacillati</taxon>
        <taxon>Bacillota</taxon>
        <taxon>Bacilli</taxon>
        <taxon>Lactobacillales</taxon>
        <taxon>Lactobacillaceae</taxon>
        <taxon>Companilactobacillus</taxon>
    </lineage>
</organism>
<proteinExistence type="predicted"/>
<dbReference type="EMBL" id="DYWC01000143">
    <property type="protein sequence ID" value="HJF87057.1"/>
    <property type="molecule type" value="Genomic_DNA"/>
</dbReference>
<protein>
    <submittedName>
        <fullName evidence="2">Uncharacterized protein</fullName>
    </submittedName>
</protein>
<feature type="region of interest" description="Disordered" evidence="1">
    <location>
        <begin position="136"/>
        <end position="162"/>
    </location>
</feature>
<dbReference type="Proteomes" id="UP000747013">
    <property type="component" value="Unassembled WGS sequence"/>
</dbReference>
<reference evidence="2" key="1">
    <citation type="journal article" date="2021" name="PeerJ">
        <title>Extensive microbial diversity within the chicken gut microbiome revealed by metagenomics and culture.</title>
        <authorList>
            <person name="Gilroy R."/>
            <person name="Ravi A."/>
            <person name="Getino M."/>
            <person name="Pursley I."/>
            <person name="Horton D.L."/>
            <person name="Alikhan N.F."/>
            <person name="Baker D."/>
            <person name="Gharbi K."/>
            <person name="Hall N."/>
            <person name="Watson M."/>
            <person name="Adriaenssens E.M."/>
            <person name="Foster-Nyarko E."/>
            <person name="Jarju S."/>
            <person name="Secka A."/>
            <person name="Antonio M."/>
            <person name="Oren A."/>
            <person name="Chaudhuri R.R."/>
            <person name="La Ragione R."/>
            <person name="Hildebrand F."/>
            <person name="Pallen M.J."/>
        </authorList>
    </citation>
    <scope>NUCLEOTIDE SEQUENCE</scope>
    <source>
        <strain evidence="2">7886</strain>
    </source>
</reference>
<evidence type="ECO:0000313" key="3">
    <source>
        <dbReference type="Proteomes" id="UP000747013"/>
    </source>
</evidence>
<evidence type="ECO:0000313" key="2">
    <source>
        <dbReference type="EMBL" id="HJF87057.1"/>
    </source>
</evidence>
<name>A0A921LA31_9LACO</name>
<sequence length="162" mass="19110">MKLDIKAPTEKEYRLAKQRFSEGYKYLQPKKYIEENKLKGKIHKFALKEVINPIFLSGREIKERGFKISTIHDAIVEGTLSNHVQTDGLTMAEFRYLVLNGYFENSNPGIRMFKHDREIVMQYENNMELLSELPEKQEKENTKNHKTLAQLRTKNRKVGKHL</sequence>
<feature type="compositionally biased region" description="Basic residues" evidence="1">
    <location>
        <begin position="153"/>
        <end position="162"/>
    </location>
</feature>
<gene>
    <name evidence="2" type="ORF">K8V88_06430</name>
</gene>
<comment type="caution">
    <text evidence="2">The sequence shown here is derived from an EMBL/GenBank/DDBJ whole genome shotgun (WGS) entry which is preliminary data.</text>
</comment>